<dbReference type="Pfam" id="PF04314">
    <property type="entry name" value="PCuAC"/>
    <property type="match status" value="1"/>
</dbReference>
<gene>
    <name evidence="3" type="ORF">GCM10018793_55960</name>
</gene>
<sequence length="227" mass="22089">MSSSLRRGALAATALGFSIVTLAGCGVGTNAQTLEVEPDNAATTLGAIKVQNALVITQPKLDAKGPAVISAALFNSGRTDQTLESVTLAGTGTAAQLKPAKGQGPLTVPAGGSLVLGGKGNAVAVLPSGREAVQDGDVQRVTFTFSRTGQVKLDTFVVPAQSYFSTWGPSTLPPAPSGSPAGGPSHSSSGSPSDTPSGTVSGAPGDGAGTQHTPGAPGSTDKAPAGS</sequence>
<proteinExistence type="predicted"/>
<feature type="compositionally biased region" description="Low complexity" evidence="1">
    <location>
        <begin position="178"/>
        <end position="202"/>
    </location>
</feature>
<dbReference type="EMBL" id="BNCD01000020">
    <property type="protein sequence ID" value="GHH85962.1"/>
    <property type="molecule type" value="Genomic_DNA"/>
</dbReference>
<dbReference type="AlphaFoldDB" id="A0A919L6P8"/>
<dbReference type="SUPFAM" id="SSF110087">
    <property type="entry name" value="DR1885-like metal-binding protein"/>
    <property type="match status" value="1"/>
</dbReference>
<evidence type="ECO:0000256" key="1">
    <source>
        <dbReference type="SAM" id="MobiDB-lite"/>
    </source>
</evidence>
<evidence type="ECO:0000256" key="2">
    <source>
        <dbReference type="SAM" id="SignalP"/>
    </source>
</evidence>
<dbReference type="InterPro" id="IPR007410">
    <property type="entry name" value="LpqE-like"/>
</dbReference>
<reference evidence="3" key="1">
    <citation type="journal article" date="2014" name="Int. J. Syst. Evol. Microbiol.">
        <title>Complete genome sequence of Corynebacterium casei LMG S-19264T (=DSM 44701T), isolated from a smear-ripened cheese.</title>
        <authorList>
            <consortium name="US DOE Joint Genome Institute (JGI-PGF)"/>
            <person name="Walter F."/>
            <person name="Albersmeier A."/>
            <person name="Kalinowski J."/>
            <person name="Ruckert C."/>
        </authorList>
    </citation>
    <scope>NUCLEOTIDE SEQUENCE</scope>
    <source>
        <strain evidence="3">JCM 5069</strain>
    </source>
</reference>
<keyword evidence="4" id="KW-1185">Reference proteome</keyword>
<protein>
    <submittedName>
        <fullName evidence="3">Lipoprotein</fullName>
    </submittedName>
</protein>
<feature type="signal peptide" evidence="2">
    <location>
        <begin position="1"/>
        <end position="23"/>
    </location>
</feature>
<dbReference type="InterPro" id="IPR036182">
    <property type="entry name" value="PCuAC_sf"/>
</dbReference>
<feature type="chain" id="PRO_5038679513" evidence="2">
    <location>
        <begin position="24"/>
        <end position="227"/>
    </location>
</feature>
<comment type="caution">
    <text evidence="3">The sequence shown here is derived from an EMBL/GenBank/DDBJ whole genome shotgun (WGS) entry which is preliminary data.</text>
</comment>
<dbReference type="Proteomes" id="UP000603708">
    <property type="component" value="Unassembled WGS sequence"/>
</dbReference>
<keyword evidence="3" id="KW-0449">Lipoprotein</keyword>
<evidence type="ECO:0000313" key="3">
    <source>
        <dbReference type="EMBL" id="GHH85962.1"/>
    </source>
</evidence>
<dbReference type="RefSeq" id="WP_189936765.1">
    <property type="nucleotide sequence ID" value="NZ_BNCD01000020.1"/>
</dbReference>
<keyword evidence="2" id="KW-0732">Signal</keyword>
<feature type="region of interest" description="Disordered" evidence="1">
    <location>
        <begin position="169"/>
        <end position="227"/>
    </location>
</feature>
<name>A0A919L6P8_9ACTN</name>
<dbReference type="PROSITE" id="PS51257">
    <property type="entry name" value="PROKAR_LIPOPROTEIN"/>
    <property type="match status" value="1"/>
</dbReference>
<evidence type="ECO:0000313" key="4">
    <source>
        <dbReference type="Proteomes" id="UP000603708"/>
    </source>
</evidence>
<accession>A0A919L6P8</accession>
<organism evidence="3 4">
    <name type="scientific">Streptomyces sulfonofaciens</name>
    <dbReference type="NCBI Taxonomy" id="68272"/>
    <lineage>
        <taxon>Bacteria</taxon>
        <taxon>Bacillati</taxon>
        <taxon>Actinomycetota</taxon>
        <taxon>Actinomycetes</taxon>
        <taxon>Kitasatosporales</taxon>
        <taxon>Streptomycetaceae</taxon>
        <taxon>Streptomyces</taxon>
    </lineage>
</organism>
<reference evidence="3" key="2">
    <citation type="submission" date="2020-09" db="EMBL/GenBank/DDBJ databases">
        <authorList>
            <person name="Sun Q."/>
            <person name="Ohkuma M."/>
        </authorList>
    </citation>
    <scope>NUCLEOTIDE SEQUENCE</scope>
    <source>
        <strain evidence="3">JCM 5069</strain>
    </source>
</reference>